<feature type="domain" description="Protein FecR C-terminal" evidence="3">
    <location>
        <begin position="264"/>
        <end position="332"/>
    </location>
</feature>
<dbReference type="Pfam" id="PF04773">
    <property type="entry name" value="FecR"/>
    <property type="match status" value="1"/>
</dbReference>
<feature type="domain" description="FecR protein" evidence="2">
    <location>
        <begin position="132"/>
        <end position="218"/>
    </location>
</feature>
<evidence type="ECO:0000313" key="4">
    <source>
        <dbReference type="EMBL" id="SBV99741.1"/>
    </source>
</evidence>
<proteinExistence type="predicted"/>
<dbReference type="InterPro" id="IPR006860">
    <property type="entry name" value="FecR"/>
</dbReference>
<sequence>MSTIDKKIILGYLNKTASDAEYEAILKWIGEDENNKKYLFDLESLYNSIEWDESLSDGYLESEKDRLLKRISDAPQINMPVKKKFNFSFVKIAACIVVLFSVIGFGYLYLHDNKKIGRTDLLSVQNDGVKAKEVILEDGTKIWLNQNSTISYPPTFQGEEERRVYLTGEAYFEVTKNKKSPFYVESEAFNVRVLGTSFNIKSSNMSNISSVTLVNGEIEVKGNNNEGHVTLSPGQKAEINHTDHRLKVYETNAVLDVLWHNDLITFENATLLDIRETLESLYEVKIYLDPSLNIRSKYSGVIKKRDSIDSVLNSLTNTIPFKYEYTGRSIRILPNQ</sequence>
<protein>
    <recommendedName>
        <fullName evidence="5">FecR family protein</fullName>
    </recommendedName>
</protein>
<dbReference type="PANTHER" id="PTHR30273">
    <property type="entry name" value="PERIPLASMIC SIGNAL SENSOR AND SIGMA FACTOR ACTIVATOR FECR-RELATED"/>
    <property type="match status" value="1"/>
</dbReference>
<dbReference type="PIRSF" id="PIRSF018266">
    <property type="entry name" value="FecR"/>
    <property type="match status" value="1"/>
</dbReference>
<dbReference type="Pfam" id="PF16344">
    <property type="entry name" value="FecR_C"/>
    <property type="match status" value="1"/>
</dbReference>
<dbReference type="FunFam" id="2.60.120.1440:FF:000001">
    <property type="entry name" value="Putative anti-sigma factor"/>
    <property type="match status" value="1"/>
</dbReference>
<evidence type="ECO:0008006" key="5">
    <source>
        <dbReference type="Google" id="ProtNLM"/>
    </source>
</evidence>
<evidence type="ECO:0000259" key="3">
    <source>
        <dbReference type="Pfam" id="PF16344"/>
    </source>
</evidence>
<organism evidence="4">
    <name type="scientific">uncultured Dysgonomonas sp</name>
    <dbReference type="NCBI Taxonomy" id="206096"/>
    <lineage>
        <taxon>Bacteria</taxon>
        <taxon>Pseudomonadati</taxon>
        <taxon>Bacteroidota</taxon>
        <taxon>Bacteroidia</taxon>
        <taxon>Bacteroidales</taxon>
        <taxon>Dysgonomonadaceae</taxon>
        <taxon>Dysgonomonas</taxon>
        <taxon>environmental samples</taxon>
    </lineage>
</organism>
<keyword evidence="1" id="KW-1133">Transmembrane helix</keyword>
<dbReference type="AlphaFoldDB" id="A0A212JJZ1"/>
<dbReference type="InterPro" id="IPR012373">
    <property type="entry name" value="Ferrdict_sens_TM"/>
</dbReference>
<reference evidence="4" key="1">
    <citation type="submission" date="2016-04" db="EMBL/GenBank/DDBJ databases">
        <authorList>
            <person name="Evans L.H."/>
            <person name="Alamgir A."/>
            <person name="Owens N."/>
            <person name="Weber N.D."/>
            <person name="Virtaneva K."/>
            <person name="Barbian K."/>
            <person name="Babar A."/>
            <person name="Rosenke K."/>
        </authorList>
    </citation>
    <scope>NUCLEOTIDE SEQUENCE</scope>
    <source>
        <strain evidence="4">86-2</strain>
    </source>
</reference>
<keyword evidence="1" id="KW-0812">Transmembrane</keyword>
<evidence type="ECO:0000256" key="1">
    <source>
        <dbReference type="SAM" id="Phobius"/>
    </source>
</evidence>
<accession>A0A212JJZ1</accession>
<gene>
    <name evidence="4" type="ORF">KL86DYS2_11726</name>
</gene>
<name>A0A212JJZ1_9BACT</name>
<dbReference type="EMBL" id="FLUL01000001">
    <property type="protein sequence ID" value="SBV99741.1"/>
    <property type="molecule type" value="Genomic_DNA"/>
</dbReference>
<dbReference type="Gene3D" id="2.60.120.1440">
    <property type="match status" value="1"/>
</dbReference>
<dbReference type="GO" id="GO:0016989">
    <property type="term" value="F:sigma factor antagonist activity"/>
    <property type="evidence" value="ECO:0007669"/>
    <property type="project" value="TreeGrafter"/>
</dbReference>
<dbReference type="RefSeq" id="WP_296949149.1">
    <property type="nucleotide sequence ID" value="NZ_LT599021.1"/>
</dbReference>
<dbReference type="Gene3D" id="3.55.50.30">
    <property type="match status" value="1"/>
</dbReference>
<dbReference type="PANTHER" id="PTHR30273:SF2">
    <property type="entry name" value="PROTEIN FECR"/>
    <property type="match status" value="1"/>
</dbReference>
<dbReference type="InterPro" id="IPR032508">
    <property type="entry name" value="FecR_C"/>
</dbReference>
<evidence type="ECO:0000259" key="2">
    <source>
        <dbReference type="Pfam" id="PF04773"/>
    </source>
</evidence>
<keyword evidence="1" id="KW-0472">Membrane</keyword>
<feature type="transmembrane region" description="Helical" evidence="1">
    <location>
        <begin position="89"/>
        <end position="110"/>
    </location>
</feature>